<accession>A0ACC0D0L7</accession>
<reference evidence="1 2" key="1">
    <citation type="journal article" date="2022" name="New Phytol.">
        <title>Ecological generalism drives hyperdiversity of secondary metabolite gene clusters in xylarialean endophytes.</title>
        <authorList>
            <person name="Franco M.E.E."/>
            <person name="Wisecaver J.H."/>
            <person name="Arnold A.E."/>
            <person name="Ju Y.M."/>
            <person name="Slot J.C."/>
            <person name="Ahrendt S."/>
            <person name="Moore L.P."/>
            <person name="Eastman K.E."/>
            <person name="Scott K."/>
            <person name="Konkel Z."/>
            <person name="Mondo S.J."/>
            <person name="Kuo A."/>
            <person name="Hayes R.D."/>
            <person name="Haridas S."/>
            <person name="Andreopoulos B."/>
            <person name="Riley R."/>
            <person name="LaButti K."/>
            <person name="Pangilinan J."/>
            <person name="Lipzen A."/>
            <person name="Amirebrahimi M."/>
            <person name="Yan J."/>
            <person name="Adam C."/>
            <person name="Keymanesh K."/>
            <person name="Ng V."/>
            <person name="Louie K."/>
            <person name="Northen T."/>
            <person name="Drula E."/>
            <person name="Henrissat B."/>
            <person name="Hsieh H.M."/>
            <person name="Youens-Clark K."/>
            <person name="Lutzoni F."/>
            <person name="Miadlikowska J."/>
            <person name="Eastwood D.C."/>
            <person name="Hamelin R.C."/>
            <person name="Grigoriev I.V."/>
            <person name="U'Ren J.M."/>
        </authorList>
    </citation>
    <scope>NUCLEOTIDE SEQUENCE [LARGE SCALE GENOMIC DNA]</scope>
    <source>
        <strain evidence="1 2">ER1909</strain>
    </source>
</reference>
<evidence type="ECO:0000313" key="1">
    <source>
        <dbReference type="EMBL" id="KAI6086265.1"/>
    </source>
</evidence>
<gene>
    <name evidence="1" type="ORF">F4821DRAFT_131648</name>
</gene>
<proteinExistence type="predicted"/>
<organism evidence="1 2">
    <name type="scientific">Hypoxylon rubiginosum</name>
    <dbReference type="NCBI Taxonomy" id="110542"/>
    <lineage>
        <taxon>Eukaryota</taxon>
        <taxon>Fungi</taxon>
        <taxon>Dikarya</taxon>
        <taxon>Ascomycota</taxon>
        <taxon>Pezizomycotina</taxon>
        <taxon>Sordariomycetes</taxon>
        <taxon>Xylariomycetidae</taxon>
        <taxon>Xylariales</taxon>
        <taxon>Hypoxylaceae</taxon>
        <taxon>Hypoxylon</taxon>
    </lineage>
</organism>
<dbReference type="Proteomes" id="UP001497680">
    <property type="component" value="Unassembled WGS sequence"/>
</dbReference>
<sequence>MLLFLEAALVTIALLAAPSRAAPQDDWIFPVNPDQTSDLVTGTSYTIKWDSNLKHWFAEYCDACDTQNLDLWVLGGNNFHKLSSGINVESTLSYTWTPDIPSSELNVDLWVFRFLASGVEFEGTQTQSIASPIFFLREGDGDSETTTSQSTPKSSTATSTSSSSSSTSATFDPINTASETDAALSPHGTASPNSKDASSNSGLSKAAMIGIGVGIAVGAALGCLMCFFCYQRGKHRRTNLAPTVSPLIPLKRGPSSRDGGSPIAAQGYSAGPRAETAESYSGMTGLGVLSNNAPVGVAAAVYSPSVATGYGFAPAQDAARLGTAHSQASIIGVAASLQNEAAAAAMPGTWIYDRRTAMSKELQGDQVVAELEYMPLAELSASPVAAELPIHNRDR</sequence>
<evidence type="ECO:0000313" key="2">
    <source>
        <dbReference type="Proteomes" id="UP001497680"/>
    </source>
</evidence>
<comment type="caution">
    <text evidence="1">The sequence shown here is derived from an EMBL/GenBank/DDBJ whole genome shotgun (WGS) entry which is preliminary data.</text>
</comment>
<protein>
    <submittedName>
        <fullName evidence="1">Uncharacterized protein</fullName>
    </submittedName>
</protein>
<name>A0ACC0D0L7_9PEZI</name>
<dbReference type="EMBL" id="MU394317">
    <property type="protein sequence ID" value="KAI6086265.1"/>
    <property type="molecule type" value="Genomic_DNA"/>
</dbReference>
<keyword evidence="2" id="KW-1185">Reference proteome</keyword>